<keyword evidence="1" id="KW-0812">Transmembrane</keyword>
<evidence type="ECO:0000313" key="4">
    <source>
        <dbReference type="EMBL" id="GIN20712.1"/>
    </source>
</evidence>
<dbReference type="Proteomes" id="UP000680279">
    <property type="component" value="Unassembled WGS sequence"/>
</dbReference>
<accession>A0ABQ4K4Q0</accession>
<proteinExistence type="predicted"/>
<protein>
    <recommendedName>
        <fullName evidence="6">Sensor histidine kinase</fullName>
    </recommendedName>
</protein>
<feature type="domain" description="Signal transduction histidine kinase internal region" evidence="3">
    <location>
        <begin position="56"/>
        <end position="134"/>
    </location>
</feature>
<name>A0ABQ4K4Q0_9BACI</name>
<evidence type="ECO:0000313" key="5">
    <source>
        <dbReference type="Proteomes" id="UP000680279"/>
    </source>
</evidence>
<dbReference type="RefSeq" id="WP_018707004.1">
    <property type="nucleotide sequence ID" value="NZ_BOQT01000005.1"/>
</dbReference>
<dbReference type="InterPro" id="IPR036890">
    <property type="entry name" value="HATPase_C_sf"/>
</dbReference>
<feature type="transmembrane region" description="Helical" evidence="1">
    <location>
        <begin position="6"/>
        <end position="31"/>
    </location>
</feature>
<dbReference type="InterPro" id="IPR003594">
    <property type="entry name" value="HATPase_dom"/>
</dbReference>
<keyword evidence="5" id="KW-1185">Reference proteome</keyword>
<sequence>MLLSLNLFTTLIILGIVGGMISLTAIVIILITEKEVDYLEVEKKRAELEVLLNESKLLHLSAQIRPHFLFNTLNTISTLIRLEKNKEAEQAIYSVSSLLRYHLEHEDSLIPLKDEMTYAEQYLSIQKLRFGDRLDWTLDMPGNLLDKKIPMLVIQPLVENACIHGIEPAIDGGRITLSAASGPDALCIEIRDDGVGISDEVIEGFEDWKKGIPSAEEHLHIGLKNVHSRLTEQFGSRSGLIIKREGNETVSQVKIFYQEGLDQGHWTREDYDEDTTSRR</sequence>
<keyword evidence="1" id="KW-1133">Transmembrane helix</keyword>
<dbReference type="PANTHER" id="PTHR34220">
    <property type="entry name" value="SENSOR HISTIDINE KINASE YPDA"/>
    <property type="match status" value="1"/>
</dbReference>
<gene>
    <name evidence="4" type="ORF">J1TS3_18460</name>
</gene>
<organism evidence="4 5">
    <name type="scientific">Siminovitchia fordii</name>
    <dbReference type="NCBI Taxonomy" id="254759"/>
    <lineage>
        <taxon>Bacteria</taxon>
        <taxon>Bacillati</taxon>
        <taxon>Bacillota</taxon>
        <taxon>Bacilli</taxon>
        <taxon>Bacillales</taxon>
        <taxon>Bacillaceae</taxon>
        <taxon>Siminovitchia</taxon>
    </lineage>
</organism>
<evidence type="ECO:0000256" key="1">
    <source>
        <dbReference type="SAM" id="Phobius"/>
    </source>
</evidence>
<keyword evidence="1" id="KW-0472">Membrane</keyword>
<dbReference type="SUPFAM" id="SSF55874">
    <property type="entry name" value="ATPase domain of HSP90 chaperone/DNA topoisomerase II/histidine kinase"/>
    <property type="match status" value="1"/>
</dbReference>
<reference evidence="4 5" key="1">
    <citation type="submission" date="2021-03" db="EMBL/GenBank/DDBJ databases">
        <title>Antimicrobial resistance genes in bacteria isolated from Japanese honey, and their potential for conferring macrolide and lincosamide resistance in the American foulbrood pathogen Paenibacillus larvae.</title>
        <authorList>
            <person name="Okamoto M."/>
            <person name="Kumagai M."/>
            <person name="Kanamori H."/>
            <person name="Takamatsu D."/>
        </authorList>
    </citation>
    <scope>NUCLEOTIDE SEQUENCE [LARGE SCALE GENOMIC DNA]</scope>
    <source>
        <strain evidence="4 5">J1TS3</strain>
    </source>
</reference>
<dbReference type="InterPro" id="IPR050640">
    <property type="entry name" value="Bact_2-comp_sensor_kinase"/>
</dbReference>
<feature type="domain" description="Histidine kinase/HSP90-like ATPase" evidence="2">
    <location>
        <begin position="150"/>
        <end position="238"/>
    </location>
</feature>
<evidence type="ECO:0000259" key="3">
    <source>
        <dbReference type="Pfam" id="PF06580"/>
    </source>
</evidence>
<dbReference type="Pfam" id="PF06580">
    <property type="entry name" value="His_kinase"/>
    <property type="match status" value="1"/>
</dbReference>
<dbReference type="EMBL" id="BOQT01000005">
    <property type="protein sequence ID" value="GIN20712.1"/>
    <property type="molecule type" value="Genomic_DNA"/>
</dbReference>
<comment type="caution">
    <text evidence="4">The sequence shown here is derived from an EMBL/GenBank/DDBJ whole genome shotgun (WGS) entry which is preliminary data.</text>
</comment>
<dbReference type="PANTHER" id="PTHR34220:SF7">
    <property type="entry name" value="SENSOR HISTIDINE KINASE YPDA"/>
    <property type="match status" value="1"/>
</dbReference>
<evidence type="ECO:0008006" key="6">
    <source>
        <dbReference type="Google" id="ProtNLM"/>
    </source>
</evidence>
<evidence type="ECO:0000259" key="2">
    <source>
        <dbReference type="Pfam" id="PF02518"/>
    </source>
</evidence>
<dbReference type="Gene3D" id="3.30.565.10">
    <property type="entry name" value="Histidine kinase-like ATPase, C-terminal domain"/>
    <property type="match status" value="1"/>
</dbReference>
<dbReference type="InterPro" id="IPR010559">
    <property type="entry name" value="Sig_transdc_His_kin_internal"/>
</dbReference>
<dbReference type="Pfam" id="PF02518">
    <property type="entry name" value="HATPase_c"/>
    <property type="match status" value="1"/>
</dbReference>